<reference evidence="1" key="1">
    <citation type="journal article" date="2023" name="Mol. Phylogenet. Evol.">
        <title>Genome-scale phylogeny and comparative genomics of the fungal order Sordariales.</title>
        <authorList>
            <person name="Hensen N."/>
            <person name="Bonometti L."/>
            <person name="Westerberg I."/>
            <person name="Brannstrom I.O."/>
            <person name="Guillou S."/>
            <person name="Cros-Aarteil S."/>
            <person name="Calhoun S."/>
            <person name="Haridas S."/>
            <person name="Kuo A."/>
            <person name="Mondo S."/>
            <person name="Pangilinan J."/>
            <person name="Riley R."/>
            <person name="LaButti K."/>
            <person name="Andreopoulos B."/>
            <person name="Lipzen A."/>
            <person name="Chen C."/>
            <person name="Yan M."/>
            <person name="Daum C."/>
            <person name="Ng V."/>
            <person name="Clum A."/>
            <person name="Steindorff A."/>
            <person name="Ohm R.A."/>
            <person name="Martin F."/>
            <person name="Silar P."/>
            <person name="Natvig D.O."/>
            <person name="Lalanne C."/>
            <person name="Gautier V."/>
            <person name="Ament-Velasquez S.L."/>
            <person name="Kruys A."/>
            <person name="Hutchinson M.I."/>
            <person name="Powell A.J."/>
            <person name="Barry K."/>
            <person name="Miller A.N."/>
            <person name="Grigoriev I.V."/>
            <person name="Debuchy R."/>
            <person name="Gladieux P."/>
            <person name="Hiltunen Thoren M."/>
            <person name="Johannesson H."/>
        </authorList>
    </citation>
    <scope>NUCLEOTIDE SEQUENCE</scope>
    <source>
        <strain evidence="1">CBS 123565</strain>
    </source>
</reference>
<comment type="caution">
    <text evidence="1">The sequence shown here is derived from an EMBL/GenBank/DDBJ whole genome shotgun (WGS) entry which is preliminary data.</text>
</comment>
<gene>
    <name evidence="1" type="ORF">BT67DRAFT_33314</name>
</gene>
<accession>A0AAN6UJF5</accession>
<evidence type="ECO:0000313" key="1">
    <source>
        <dbReference type="EMBL" id="KAK4133870.1"/>
    </source>
</evidence>
<name>A0AAN6UJF5_9PEZI</name>
<keyword evidence="2" id="KW-1185">Reference proteome</keyword>
<protein>
    <submittedName>
        <fullName evidence="1">Uncharacterized protein</fullName>
    </submittedName>
</protein>
<dbReference type="Proteomes" id="UP001304895">
    <property type="component" value="Unassembled WGS sequence"/>
</dbReference>
<sequence length="156" mass="18006">MPRYPFAGHTRDRCPLVISREYVFPGHQGLEQLLQQSRYGNDTLLQPGHNLPFSFLPGLVFTTTLIPNSSLLHLIAARDTPRVIKPSCVSVVSISSHLRAQIRPRQHESSFLFIHDQSSSCYGTRDLHFPANRVFLKSNLSIGKEKWRPRRNWWRC</sequence>
<organism evidence="1 2">
    <name type="scientific">Trichocladium antarcticum</name>
    <dbReference type="NCBI Taxonomy" id="1450529"/>
    <lineage>
        <taxon>Eukaryota</taxon>
        <taxon>Fungi</taxon>
        <taxon>Dikarya</taxon>
        <taxon>Ascomycota</taxon>
        <taxon>Pezizomycotina</taxon>
        <taxon>Sordariomycetes</taxon>
        <taxon>Sordariomycetidae</taxon>
        <taxon>Sordariales</taxon>
        <taxon>Chaetomiaceae</taxon>
        <taxon>Trichocladium</taxon>
    </lineage>
</organism>
<dbReference type="EMBL" id="MU853410">
    <property type="protein sequence ID" value="KAK4133870.1"/>
    <property type="molecule type" value="Genomic_DNA"/>
</dbReference>
<proteinExistence type="predicted"/>
<evidence type="ECO:0000313" key="2">
    <source>
        <dbReference type="Proteomes" id="UP001304895"/>
    </source>
</evidence>
<dbReference type="AlphaFoldDB" id="A0AAN6UJF5"/>
<reference evidence="1" key="2">
    <citation type="submission" date="2023-05" db="EMBL/GenBank/DDBJ databases">
        <authorList>
            <consortium name="Lawrence Berkeley National Laboratory"/>
            <person name="Steindorff A."/>
            <person name="Hensen N."/>
            <person name="Bonometti L."/>
            <person name="Westerberg I."/>
            <person name="Brannstrom I.O."/>
            <person name="Guillou S."/>
            <person name="Cros-Aarteil S."/>
            <person name="Calhoun S."/>
            <person name="Haridas S."/>
            <person name="Kuo A."/>
            <person name="Mondo S."/>
            <person name="Pangilinan J."/>
            <person name="Riley R."/>
            <person name="Labutti K."/>
            <person name="Andreopoulos B."/>
            <person name="Lipzen A."/>
            <person name="Chen C."/>
            <person name="Yanf M."/>
            <person name="Daum C."/>
            <person name="Ng V."/>
            <person name="Clum A."/>
            <person name="Ohm R."/>
            <person name="Martin F."/>
            <person name="Silar P."/>
            <person name="Natvig D."/>
            <person name="Lalanne C."/>
            <person name="Gautier V."/>
            <person name="Ament-Velasquez S.L."/>
            <person name="Kruys A."/>
            <person name="Hutchinson M.I."/>
            <person name="Powell A.J."/>
            <person name="Barry K."/>
            <person name="Miller A.N."/>
            <person name="Grigoriev I.V."/>
            <person name="Debuchy R."/>
            <person name="Gladieux P."/>
            <person name="Thoren M.H."/>
            <person name="Johannesson H."/>
        </authorList>
    </citation>
    <scope>NUCLEOTIDE SEQUENCE</scope>
    <source>
        <strain evidence="1">CBS 123565</strain>
    </source>
</reference>